<comment type="subcellular location">
    <subcellularLocation>
        <location evidence="1 6">Cytoplasm</location>
        <location evidence="1 6">Cytoskeleton</location>
        <location evidence="1 6">Microtubule organizing center</location>
    </subcellularLocation>
</comment>
<protein>
    <recommendedName>
        <fullName evidence="6">Spindle pole body component</fullName>
    </recommendedName>
</protein>
<evidence type="ECO:0000256" key="2">
    <source>
        <dbReference type="ARBA" id="ARBA00010337"/>
    </source>
</evidence>
<organism evidence="10 11">
    <name type="scientific">Aulographum hederae CBS 113979</name>
    <dbReference type="NCBI Taxonomy" id="1176131"/>
    <lineage>
        <taxon>Eukaryota</taxon>
        <taxon>Fungi</taxon>
        <taxon>Dikarya</taxon>
        <taxon>Ascomycota</taxon>
        <taxon>Pezizomycotina</taxon>
        <taxon>Dothideomycetes</taxon>
        <taxon>Pleosporomycetidae</taxon>
        <taxon>Aulographales</taxon>
        <taxon>Aulographaceae</taxon>
    </lineage>
</organism>
<dbReference type="Gene3D" id="1.20.120.1900">
    <property type="entry name" value="Gamma-tubulin complex, C-terminal domain"/>
    <property type="match status" value="1"/>
</dbReference>
<evidence type="ECO:0000313" key="10">
    <source>
        <dbReference type="EMBL" id="KAF1990730.1"/>
    </source>
</evidence>
<dbReference type="GO" id="GO:0044732">
    <property type="term" value="C:mitotic spindle pole body"/>
    <property type="evidence" value="ECO:0007669"/>
    <property type="project" value="TreeGrafter"/>
</dbReference>
<keyword evidence="11" id="KW-1185">Reference proteome</keyword>
<evidence type="ECO:0000256" key="1">
    <source>
        <dbReference type="ARBA" id="ARBA00004267"/>
    </source>
</evidence>
<feature type="domain" description="Gamma tubulin complex component C-terminal" evidence="8">
    <location>
        <begin position="302"/>
        <end position="737"/>
    </location>
</feature>
<sequence>MLHEILLSLSGHPSALEDLPLSPSESALLSSLQLLAQRHRELRAHLVLVASHSSTICRAVAAAITSSHLARFQKKILEVESRILRKDARSVGAYNIVPLAAVVAEFEEWTRLMDWLWGVACFMLPPGKSTTQCSGAAIMDKLRIEAQTGYPELEEAALELSKVAESSWLRQLSSWILYGRLPAFGGDDFFIQEGLSDDAEEAFRAESKLLPKFVTSETAASILFIGKSLNLIKNRGLQSSSNGSGLRGTLNPELDLLSVHLRHLSILQYPLSSSSLSNAISDIRLSLSSNTLQQLLPLPKIMEMLSLLQDFLLLGRGEFAVSLIGEADERIRSRNRRPGHTSSRKDPVGLNGLLVKEGEVNAILSRTWGSLATLLDDGDLVDETMDLARDIVQLSIAKSSTTRPATPGRAKGAKHSLPQISNVIFNDFLVPVPTTLSVAVPSPLDLFLSSSEMSIYSSIHSYLLAIRRAHIHTSDMWRQSTLRRDHPAPLGPPQSTSPRGQALLKHRRQRAYNRRIEMRKVWATCSAAVFFLSETGEFLEGQVVKESWAHLQNWIIGKDTASRPSTASHVSSPTSLRASIRGNNNEATVATAPRLQRDPEALASAHRRYLTALVHQLLFTDISFTSHLRTFLRHADELVAYLVRLQDIQISLDLEEDEGVEDALATHAEDEKEVKKELDRSRKRLDGDMKALVARLRELDERTEESQMPSAVNEGDFEPWRGVGVDRLLMKLEFGGYVD</sequence>
<evidence type="ECO:0000256" key="6">
    <source>
        <dbReference type="RuleBase" id="RU363050"/>
    </source>
</evidence>
<comment type="similarity">
    <text evidence="2 6">Belongs to the TUBGCP family.</text>
</comment>
<feature type="domain" description="Gamma tubulin complex component protein N-terminal" evidence="9">
    <location>
        <begin position="19"/>
        <end position="295"/>
    </location>
</feature>
<dbReference type="PANTHER" id="PTHR19302:SF27">
    <property type="entry name" value="GAMMA-TUBULIN COMPLEX COMPONENT 4"/>
    <property type="match status" value="1"/>
</dbReference>
<dbReference type="GO" id="GO:0000922">
    <property type="term" value="C:spindle pole"/>
    <property type="evidence" value="ECO:0007669"/>
    <property type="project" value="InterPro"/>
</dbReference>
<evidence type="ECO:0000256" key="4">
    <source>
        <dbReference type="ARBA" id="ARBA00022701"/>
    </source>
</evidence>
<dbReference type="GO" id="GO:0031122">
    <property type="term" value="P:cytoplasmic microtubule organization"/>
    <property type="evidence" value="ECO:0007669"/>
    <property type="project" value="TreeGrafter"/>
</dbReference>
<dbReference type="Proteomes" id="UP000800041">
    <property type="component" value="Unassembled WGS sequence"/>
</dbReference>
<dbReference type="InterPro" id="IPR040457">
    <property type="entry name" value="GCP_C"/>
</dbReference>
<dbReference type="GO" id="GO:0051225">
    <property type="term" value="P:spindle assembly"/>
    <property type="evidence" value="ECO:0007669"/>
    <property type="project" value="TreeGrafter"/>
</dbReference>
<dbReference type="InterPro" id="IPR007259">
    <property type="entry name" value="GCP"/>
</dbReference>
<dbReference type="GO" id="GO:0000278">
    <property type="term" value="P:mitotic cell cycle"/>
    <property type="evidence" value="ECO:0007669"/>
    <property type="project" value="TreeGrafter"/>
</dbReference>
<keyword evidence="5 6" id="KW-0206">Cytoskeleton</keyword>
<dbReference type="GO" id="GO:0051321">
    <property type="term" value="P:meiotic cell cycle"/>
    <property type="evidence" value="ECO:0007669"/>
    <property type="project" value="TreeGrafter"/>
</dbReference>
<dbReference type="AlphaFoldDB" id="A0A6G1HCI6"/>
<reference evidence="10" key="1">
    <citation type="journal article" date="2020" name="Stud. Mycol.">
        <title>101 Dothideomycetes genomes: a test case for predicting lifestyles and emergence of pathogens.</title>
        <authorList>
            <person name="Haridas S."/>
            <person name="Albert R."/>
            <person name="Binder M."/>
            <person name="Bloem J."/>
            <person name="Labutti K."/>
            <person name="Salamov A."/>
            <person name="Andreopoulos B."/>
            <person name="Baker S."/>
            <person name="Barry K."/>
            <person name="Bills G."/>
            <person name="Bluhm B."/>
            <person name="Cannon C."/>
            <person name="Castanera R."/>
            <person name="Culley D."/>
            <person name="Daum C."/>
            <person name="Ezra D."/>
            <person name="Gonzalez J."/>
            <person name="Henrissat B."/>
            <person name="Kuo A."/>
            <person name="Liang C."/>
            <person name="Lipzen A."/>
            <person name="Lutzoni F."/>
            <person name="Magnuson J."/>
            <person name="Mondo S."/>
            <person name="Nolan M."/>
            <person name="Ohm R."/>
            <person name="Pangilinan J."/>
            <person name="Park H.-J."/>
            <person name="Ramirez L."/>
            <person name="Alfaro M."/>
            <person name="Sun H."/>
            <person name="Tritt A."/>
            <person name="Yoshinaga Y."/>
            <person name="Zwiers L.-H."/>
            <person name="Turgeon B."/>
            <person name="Goodwin S."/>
            <person name="Spatafora J."/>
            <person name="Crous P."/>
            <person name="Grigoriev I."/>
        </authorList>
    </citation>
    <scope>NUCLEOTIDE SEQUENCE</scope>
    <source>
        <strain evidence="10">CBS 113979</strain>
    </source>
</reference>
<feature type="region of interest" description="Disordered" evidence="7">
    <location>
        <begin position="483"/>
        <end position="504"/>
    </location>
</feature>
<dbReference type="EMBL" id="ML977141">
    <property type="protein sequence ID" value="KAF1990730.1"/>
    <property type="molecule type" value="Genomic_DNA"/>
</dbReference>
<evidence type="ECO:0000256" key="3">
    <source>
        <dbReference type="ARBA" id="ARBA00022490"/>
    </source>
</evidence>
<keyword evidence="3 6" id="KW-0963">Cytoplasm</keyword>
<dbReference type="InterPro" id="IPR041470">
    <property type="entry name" value="GCP_N"/>
</dbReference>
<dbReference type="Pfam" id="PF04130">
    <property type="entry name" value="GCP_C_terminal"/>
    <property type="match status" value="1"/>
</dbReference>
<keyword evidence="4 6" id="KW-0493">Microtubule</keyword>
<accession>A0A6G1HCI6</accession>
<dbReference type="GO" id="GO:0007020">
    <property type="term" value="P:microtubule nucleation"/>
    <property type="evidence" value="ECO:0007669"/>
    <property type="project" value="InterPro"/>
</dbReference>
<evidence type="ECO:0000256" key="5">
    <source>
        <dbReference type="ARBA" id="ARBA00023212"/>
    </source>
</evidence>
<dbReference type="GO" id="GO:0043015">
    <property type="term" value="F:gamma-tubulin binding"/>
    <property type="evidence" value="ECO:0007669"/>
    <property type="project" value="InterPro"/>
</dbReference>
<dbReference type="Pfam" id="PF17681">
    <property type="entry name" value="GCP_N_terminal"/>
    <property type="match status" value="1"/>
</dbReference>
<dbReference type="PANTHER" id="PTHR19302">
    <property type="entry name" value="GAMMA TUBULIN COMPLEX PROTEIN"/>
    <property type="match status" value="1"/>
</dbReference>
<proteinExistence type="inferred from homology"/>
<evidence type="ECO:0000259" key="9">
    <source>
        <dbReference type="Pfam" id="PF17681"/>
    </source>
</evidence>
<dbReference type="GO" id="GO:0000930">
    <property type="term" value="C:gamma-tubulin complex"/>
    <property type="evidence" value="ECO:0007669"/>
    <property type="project" value="TreeGrafter"/>
</dbReference>
<evidence type="ECO:0000256" key="7">
    <source>
        <dbReference type="SAM" id="MobiDB-lite"/>
    </source>
</evidence>
<dbReference type="OrthoDB" id="78652at2759"/>
<name>A0A6G1HCI6_9PEZI</name>
<evidence type="ECO:0000313" key="11">
    <source>
        <dbReference type="Proteomes" id="UP000800041"/>
    </source>
</evidence>
<dbReference type="InterPro" id="IPR042241">
    <property type="entry name" value="GCP_C_sf"/>
</dbReference>
<dbReference type="GO" id="GO:0005874">
    <property type="term" value="C:microtubule"/>
    <property type="evidence" value="ECO:0007669"/>
    <property type="project" value="UniProtKB-KW"/>
</dbReference>
<evidence type="ECO:0000259" key="8">
    <source>
        <dbReference type="Pfam" id="PF04130"/>
    </source>
</evidence>
<gene>
    <name evidence="10" type="ORF">K402DRAFT_410176</name>
</gene>
<dbReference type="GO" id="GO:0051011">
    <property type="term" value="F:microtubule minus-end binding"/>
    <property type="evidence" value="ECO:0007669"/>
    <property type="project" value="TreeGrafter"/>
</dbReference>